<organism evidence="2">
    <name type="scientific">Neospora caninum (strain Liverpool)</name>
    <dbReference type="NCBI Taxonomy" id="572307"/>
    <lineage>
        <taxon>Eukaryota</taxon>
        <taxon>Sar</taxon>
        <taxon>Alveolata</taxon>
        <taxon>Apicomplexa</taxon>
        <taxon>Conoidasida</taxon>
        <taxon>Coccidia</taxon>
        <taxon>Eucoccidiorida</taxon>
        <taxon>Eimeriorina</taxon>
        <taxon>Sarcocystidae</taxon>
        <taxon>Neospora</taxon>
    </lineage>
</organism>
<dbReference type="EMBL" id="LN714483">
    <property type="protein sequence ID" value="CEL67565.1"/>
    <property type="molecule type" value="Genomic_DNA"/>
</dbReference>
<sequence length="503" mass="54997">MVITPCVSALPPFLAAQCCGQERRYARNQGASPSALPRLRVETRPGTAQLASSEACGWKRPVSAAPCVKGGGASSPPRFSWASTSNLGSFAALQRQPSSCNCLYLLNEARHRKTSEGEGSPPASVVGTSCFDLCCRRLRDNAYFSPLASISPSSACSLPSPPSLNSLFGTTQSSLSSCTLKAQPQRCISRHPSWSKEATELAGRLSLRMERHFRSRRLAACSSPPDSQAKPRPPGRFYEPVLGVDFPETFLPQKTFGRQAPVPHDCVGVAPRCMHDLCWIPAARAYAIAVYVHRNSLRDWKLWYNQRRHSDEKGLETKQEEEELSLLFAPEIEKTLVFTFVGNKNPDHILKGFERALANAVPRNMDTGSKGTLNKEIQAFIQALRSCSFKPLCSLAVTLLPTEELASATPGPKAMDSPAAEVSNQGVSEPLESVNDSPATVVLMYKESDGQSFQLLASVPSRFLSLALHNLYLDGWGSPEPRYQSISRRFREGARKLLEAKVA</sequence>
<reference evidence="2" key="1">
    <citation type="journal article" date="2015" name="PLoS ONE">
        <title>Comprehensive Evaluation of Toxoplasma gondii VEG and Neospora caninum LIV Genomes with Tachyzoite Stage Transcriptome and Proteome Defines Novel Transcript Features.</title>
        <authorList>
            <person name="Ramaprasad A."/>
            <person name="Mourier T."/>
            <person name="Naeem R."/>
            <person name="Malas T.B."/>
            <person name="Moussa E."/>
            <person name="Panigrahi A."/>
            <person name="Vermont S.J."/>
            <person name="Otto T.D."/>
            <person name="Wastling J."/>
            <person name="Pain A."/>
        </authorList>
    </citation>
    <scope>NUCLEOTIDE SEQUENCE</scope>
    <source>
        <strain evidence="2">Liverpool</strain>
    </source>
</reference>
<evidence type="ECO:0000256" key="1">
    <source>
        <dbReference type="SAM" id="MobiDB-lite"/>
    </source>
</evidence>
<name>A0A0F7UG83_NEOCL</name>
<dbReference type="Gene3D" id="3.50.70.10">
    <property type="match status" value="1"/>
</dbReference>
<proteinExistence type="predicted"/>
<protein>
    <submittedName>
        <fullName evidence="2">Uncharacterized protein</fullName>
    </submittedName>
</protein>
<feature type="region of interest" description="Disordered" evidence="1">
    <location>
        <begin position="407"/>
        <end position="433"/>
    </location>
</feature>
<accession>A0A0F7UG83</accession>
<dbReference type="InterPro" id="IPR016088">
    <property type="entry name" value="Chalcone_isomerase_3-sand"/>
</dbReference>
<evidence type="ECO:0000313" key="2">
    <source>
        <dbReference type="EMBL" id="CEL67565.1"/>
    </source>
</evidence>
<dbReference type="AlphaFoldDB" id="A0A0F7UG83"/>
<gene>
    <name evidence="2" type="ORF">BN1204_033640</name>
</gene>